<dbReference type="GO" id="GO:0015276">
    <property type="term" value="F:ligand-gated monoatomic ion channel activity"/>
    <property type="evidence" value="ECO:0007669"/>
    <property type="project" value="InterPro"/>
</dbReference>
<dbReference type="GO" id="GO:0050906">
    <property type="term" value="P:detection of stimulus involved in sensory perception"/>
    <property type="evidence" value="ECO:0007669"/>
    <property type="project" value="UniProtKB-ARBA"/>
</dbReference>
<keyword evidence="7" id="KW-0406">Ion transport</keyword>
<evidence type="ECO:0000313" key="18">
    <source>
        <dbReference type="Proteomes" id="UP001177023"/>
    </source>
</evidence>
<evidence type="ECO:0000256" key="2">
    <source>
        <dbReference type="ARBA" id="ARBA00008685"/>
    </source>
</evidence>
<dbReference type="GO" id="GO:0005886">
    <property type="term" value="C:plasma membrane"/>
    <property type="evidence" value="ECO:0007669"/>
    <property type="project" value="UniProtKB-SubCell"/>
</dbReference>
<evidence type="ECO:0000256" key="13">
    <source>
        <dbReference type="SAM" id="MobiDB-lite"/>
    </source>
</evidence>
<feature type="transmembrane region" description="Helical" evidence="14">
    <location>
        <begin position="213"/>
        <end position="235"/>
    </location>
</feature>
<dbReference type="SUPFAM" id="SSF53850">
    <property type="entry name" value="Periplasmic binding protein-like II"/>
    <property type="match status" value="1"/>
</dbReference>
<feature type="domain" description="Ionotropic glutamate receptor L-glutamate and glycine-binding" evidence="16">
    <location>
        <begin position="35"/>
        <end position="96"/>
    </location>
</feature>
<dbReference type="AlphaFoldDB" id="A0AA36G8G5"/>
<comment type="similarity">
    <text evidence="2">Belongs to the glutamate-gated ion channel (TC 1.A.10.1) family.</text>
</comment>
<evidence type="ECO:0000256" key="3">
    <source>
        <dbReference type="ARBA" id="ARBA00022448"/>
    </source>
</evidence>
<comment type="caution">
    <text evidence="17">The sequence shown here is derived from an EMBL/GenBank/DDBJ whole genome shotgun (WGS) entry which is preliminary data.</text>
</comment>
<organism evidence="17 18">
    <name type="scientific">Mesorhabditis spiculigera</name>
    <dbReference type="NCBI Taxonomy" id="96644"/>
    <lineage>
        <taxon>Eukaryota</taxon>
        <taxon>Metazoa</taxon>
        <taxon>Ecdysozoa</taxon>
        <taxon>Nematoda</taxon>
        <taxon>Chromadorea</taxon>
        <taxon>Rhabditida</taxon>
        <taxon>Rhabditina</taxon>
        <taxon>Rhabditomorpha</taxon>
        <taxon>Rhabditoidea</taxon>
        <taxon>Rhabditidae</taxon>
        <taxon>Mesorhabditinae</taxon>
        <taxon>Mesorhabditis</taxon>
    </lineage>
</organism>
<evidence type="ECO:0000256" key="9">
    <source>
        <dbReference type="ARBA" id="ARBA00023170"/>
    </source>
</evidence>
<evidence type="ECO:0000256" key="10">
    <source>
        <dbReference type="ARBA" id="ARBA00023180"/>
    </source>
</evidence>
<evidence type="ECO:0000256" key="4">
    <source>
        <dbReference type="ARBA" id="ARBA00022475"/>
    </source>
</evidence>
<feature type="region of interest" description="Disordered" evidence="13">
    <location>
        <begin position="410"/>
        <end position="441"/>
    </location>
</feature>
<evidence type="ECO:0000313" key="17">
    <source>
        <dbReference type="EMBL" id="CAJ0583145.1"/>
    </source>
</evidence>
<keyword evidence="12" id="KW-0407">Ion channel</keyword>
<name>A0AA36G8G5_9BILA</name>
<gene>
    <name evidence="17" type="ORF">MSPICULIGERA_LOCUS21245</name>
</gene>
<evidence type="ECO:0000256" key="8">
    <source>
        <dbReference type="ARBA" id="ARBA00023136"/>
    </source>
</evidence>
<keyword evidence="10" id="KW-0325">Glycoprotein</keyword>
<keyword evidence="9" id="KW-0675">Receptor</keyword>
<proteinExistence type="inferred from homology"/>
<keyword evidence="11" id="KW-1071">Ligand-gated ion channel</keyword>
<keyword evidence="5 14" id="KW-0812">Transmembrane</keyword>
<sequence length="487" mass="55253">MSASPWHAIRNIPLSELRGRRLRFLVPSIEPPYVNYVNFSQDAVKDMGYGPGVVIEIMKDVGKILNLTYELVSTNDTKWGNLINGSWNGAFGKLYRGETDMISGAAIMQYDRSLISDLTYPFEFELTGMLIRSPMRYLDHPFLIVTQPFKWEVWGLTLIAILLSGVVLKYLTTTLGALGEQQYSAFDSVWIFFSIFVQQGLPRQPYSWTCRFLLALWWLSAMTLMATFTAAEGMLKAIKAGHYTMLMDVNSQSRTEMIAKSNASLFRALWHEMSVNKKVKYVDGLEKGVELVKSNVGYVLVASMVSLEYYAFVDCQLSLIPEGFLPTYLSIPLQKNSPFSTFFSNRIQELNERGFIQKWMKDYQIYLASRRTITCNTTTSENAFLFLIGEYGYHLFRLKHFEPKIAPNSAMASDNVSTSKSSRSFGGPSRQTSIVSPETGEFSRRRNVLNLTLPIGSMQAIPPDENYLENPETGSPNESLDVFDMKF</sequence>
<evidence type="ECO:0000259" key="16">
    <source>
        <dbReference type="SMART" id="SM00918"/>
    </source>
</evidence>
<feature type="compositionally biased region" description="Polar residues" evidence="13">
    <location>
        <begin position="410"/>
        <end position="436"/>
    </location>
</feature>
<reference evidence="17" key="1">
    <citation type="submission" date="2023-06" db="EMBL/GenBank/DDBJ databases">
        <authorList>
            <person name="Delattre M."/>
        </authorList>
    </citation>
    <scope>NUCLEOTIDE SEQUENCE</scope>
    <source>
        <strain evidence="17">AF72</strain>
    </source>
</reference>
<keyword evidence="3" id="KW-0813">Transport</keyword>
<dbReference type="PANTHER" id="PTHR42643:SF24">
    <property type="entry name" value="IONOTROPIC RECEPTOR 60A"/>
    <property type="match status" value="1"/>
</dbReference>
<dbReference type="InterPro" id="IPR001320">
    <property type="entry name" value="Iontro_rcpt_C"/>
</dbReference>
<evidence type="ECO:0000256" key="11">
    <source>
        <dbReference type="ARBA" id="ARBA00023286"/>
    </source>
</evidence>
<evidence type="ECO:0000259" key="15">
    <source>
        <dbReference type="SMART" id="SM00079"/>
    </source>
</evidence>
<evidence type="ECO:0000256" key="5">
    <source>
        <dbReference type="ARBA" id="ARBA00022692"/>
    </source>
</evidence>
<dbReference type="PANTHER" id="PTHR42643">
    <property type="entry name" value="IONOTROPIC RECEPTOR 20A-RELATED"/>
    <property type="match status" value="1"/>
</dbReference>
<dbReference type="InterPro" id="IPR052192">
    <property type="entry name" value="Insect_Ionotropic_Sensory_Rcpt"/>
</dbReference>
<evidence type="ECO:0000256" key="6">
    <source>
        <dbReference type="ARBA" id="ARBA00022989"/>
    </source>
</evidence>
<evidence type="ECO:0000256" key="7">
    <source>
        <dbReference type="ARBA" id="ARBA00023065"/>
    </source>
</evidence>
<evidence type="ECO:0000256" key="14">
    <source>
        <dbReference type="SAM" id="Phobius"/>
    </source>
</evidence>
<feature type="domain" description="Ionotropic glutamate receptor C-terminal" evidence="15">
    <location>
        <begin position="23"/>
        <end position="362"/>
    </location>
</feature>
<dbReference type="EMBL" id="CATQJA010002665">
    <property type="protein sequence ID" value="CAJ0583145.1"/>
    <property type="molecule type" value="Genomic_DNA"/>
</dbReference>
<protein>
    <submittedName>
        <fullName evidence="17">Uncharacterized protein</fullName>
    </submittedName>
</protein>
<feature type="transmembrane region" description="Helical" evidence="14">
    <location>
        <begin position="151"/>
        <end position="171"/>
    </location>
</feature>
<keyword evidence="6 14" id="KW-1133">Transmembrane helix</keyword>
<dbReference type="Gene3D" id="3.40.190.10">
    <property type="entry name" value="Periplasmic binding protein-like II"/>
    <property type="match status" value="1"/>
</dbReference>
<evidence type="ECO:0000256" key="12">
    <source>
        <dbReference type="ARBA" id="ARBA00023303"/>
    </source>
</evidence>
<dbReference type="SMART" id="SM00079">
    <property type="entry name" value="PBPe"/>
    <property type="match status" value="1"/>
</dbReference>
<feature type="non-terminal residue" evidence="17">
    <location>
        <position position="487"/>
    </location>
</feature>
<dbReference type="SMART" id="SM00918">
    <property type="entry name" value="Lig_chan-Glu_bd"/>
    <property type="match status" value="1"/>
</dbReference>
<dbReference type="Pfam" id="PF00060">
    <property type="entry name" value="Lig_chan"/>
    <property type="match status" value="1"/>
</dbReference>
<keyword evidence="8 14" id="KW-0472">Membrane</keyword>
<evidence type="ECO:0000256" key="1">
    <source>
        <dbReference type="ARBA" id="ARBA00004651"/>
    </source>
</evidence>
<comment type="subcellular location">
    <subcellularLocation>
        <location evidence="1">Cell membrane</location>
        <topology evidence="1">Multi-pass membrane protein</topology>
    </subcellularLocation>
</comment>
<dbReference type="Pfam" id="PF10613">
    <property type="entry name" value="Lig_chan-Glu_bd"/>
    <property type="match status" value="1"/>
</dbReference>
<dbReference type="Proteomes" id="UP001177023">
    <property type="component" value="Unassembled WGS sequence"/>
</dbReference>
<dbReference type="InterPro" id="IPR019594">
    <property type="entry name" value="Glu/Gly-bd"/>
</dbReference>
<keyword evidence="18" id="KW-1185">Reference proteome</keyword>
<keyword evidence="4" id="KW-1003">Cell membrane</keyword>
<accession>A0AA36G8G5</accession>
<feature type="region of interest" description="Disordered" evidence="13">
    <location>
        <begin position="460"/>
        <end position="487"/>
    </location>
</feature>
<dbReference type="Gene3D" id="1.10.287.70">
    <property type="match status" value="1"/>
</dbReference>